<dbReference type="AlphaFoldDB" id="A0A6V8Q7W3"/>
<feature type="non-terminal residue" evidence="1">
    <location>
        <position position="35"/>
    </location>
</feature>
<organism evidence="1 2">
    <name type="scientific">Candidatus Hakubella thermalkaliphila</name>
    <dbReference type="NCBI Taxonomy" id="2754717"/>
    <lineage>
        <taxon>Bacteria</taxon>
        <taxon>Bacillati</taxon>
        <taxon>Actinomycetota</taxon>
        <taxon>Actinomycetota incertae sedis</taxon>
        <taxon>Candidatus Hakubellales</taxon>
        <taxon>Candidatus Hakubellaceae</taxon>
        <taxon>Candidatus Hakubella</taxon>
    </lineage>
</organism>
<dbReference type="Proteomes" id="UP000569018">
    <property type="component" value="Unassembled WGS sequence"/>
</dbReference>
<gene>
    <name evidence="1" type="ORF">HKBW3S47_02519</name>
</gene>
<evidence type="ECO:0000313" key="1">
    <source>
        <dbReference type="EMBL" id="GFP40822.1"/>
    </source>
</evidence>
<proteinExistence type="predicted"/>
<protein>
    <submittedName>
        <fullName evidence="1">Uncharacterized protein</fullName>
    </submittedName>
</protein>
<comment type="caution">
    <text evidence="1">The sequence shown here is derived from an EMBL/GenBank/DDBJ whole genome shotgun (WGS) entry which is preliminary data.</text>
</comment>
<name>A0A6V8Q7W3_9ACTN</name>
<dbReference type="EMBL" id="BLSD01000492">
    <property type="protein sequence ID" value="GFP40822.1"/>
    <property type="molecule type" value="Genomic_DNA"/>
</dbReference>
<evidence type="ECO:0000313" key="2">
    <source>
        <dbReference type="Proteomes" id="UP000569018"/>
    </source>
</evidence>
<reference evidence="1 2" key="1">
    <citation type="journal article" date="2020" name="Front. Microbiol.">
        <title>Single-cell genomics of novel Actinobacteria with the Wood-Ljungdahl pathway discovered in a serpentinizing system.</title>
        <authorList>
            <person name="Merino N."/>
            <person name="Kawai M."/>
            <person name="Boyd E.S."/>
            <person name="Colman D.R."/>
            <person name="McGlynn S.E."/>
            <person name="Nealson K.H."/>
            <person name="Kurokawa K."/>
            <person name="Hongoh Y."/>
        </authorList>
    </citation>
    <scope>NUCLEOTIDE SEQUENCE [LARGE SCALE GENOMIC DNA]</scope>
    <source>
        <strain evidence="1 2">S47</strain>
    </source>
</reference>
<sequence length="35" mass="3996">MALQMLGKRNLEKGARVYVGEKQKAIDIVFVVWFG</sequence>
<accession>A0A6V8Q7W3</accession>